<organism evidence="11 12">
    <name type="scientific">Glaciecola punicea ACAM 611</name>
    <dbReference type="NCBI Taxonomy" id="1121923"/>
    <lineage>
        <taxon>Bacteria</taxon>
        <taxon>Pseudomonadati</taxon>
        <taxon>Pseudomonadota</taxon>
        <taxon>Gammaproteobacteria</taxon>
        <taxon>Alteromonadales</taxon>
        <taxon>Alteromonadaceae</taxon>
        <taxon>Glaciecola</taxon>
    </lineage>
</organism>
<dbReference type="OrthoDB" id="8559033at2"/>
<dbReference type="Pfam" id="PF04290">
    <property type="entry name" value="DctQ"/>
    <property type="match status" value="1"/>
</dbReference>
<accession>H5TE82</accession>
<dbReference type="AlphaFoldDB" id="H5TE82"/>
<comment type="subunit">
    <text evidence="9">The complex comprises the extracytoplasmic solute receptor protein and the two transmembrane proteins.</text>
</comment>
<evidence type="ECO:0000313" key="11">
    <source>
        <dbReference type="EMBL" id="GAB56609.1"/>
    </source>
</evidence>
<keyword evidence="7 9" id="KW-0472">Membrane</keyword>
<evidence type="ECO:0000256" key="5">
    <source>
        <dbReference type="ARBA" id="ARBA00022692"/>
    </source>
</evidence>
<evidence type="ECO:0000256" key="3">
    <source>
        <dbReference type="ARBA" id="ARBA00022475"/>
    </source>
</evidence>
<comment type="caution">
    <text evidence="11">The sequence shown here is derived from an EMBL/GenBank/DDBJ whole genome shotgun (WGS) entry which is preliminary data.</text>
</comment>
<name>H5TE82_9ALTE</name>
<dbReference type="EMBL" id="BAET01000030">
    <property type="protein sequence ID" value="GAB56609.1"/>
    <property type="molecule type" value="Genomic_DNA"/>
</dbReference>
<reference evidence="11 12" key="1">
    <citation type="journal article" date="2012" name="J. Bacteriol.">
        <title>Genome sequence of proteorhodopsin-containing sea ice bacterium Glaciecola punicea ACAM 611T.</title>
        <authorList>
            <person name="Qin Q.-L."/>
            <person name="Xie B.-B."/>
            <person name="Shu Y.-L."/>
            <person name="Rong J.-C."/>
            <person name="Zhao D.-L."/>
            <person name="Zhang X.-Y."/>
            <person name="Chen X.-L."/>
            <person name="Zhou B.-C."/>
            <person name="Zhanga Y.-Z."/>
        </authorList>
    </citation>
    <scope>NUCLEOTIDE SEQUENCE [LARGE SCALE GENOMIC DNA]</scope>
    <source>
        <strain evidence="11 12">ACAM 611</strain>
    </source>
</reference>
<evidence type="ECO:0000256" key="1">
    <source>
        <dbReference type="ARBA" id="ARBA00004429"/>
    </source>
</evidence>
<dbReference type="RefSeq" id="WP_006006931.1">
    <property type="nucleotide sequence ID" value="NZ_BAET01000030.1"/>
</dbReference>
<comment type="subcellular location">
    <subcellularLocation>
        <location evidence="1 9">Cell inner membrane</location>
        <topology evidence="1 9">Multi-pass membrane protein</topology>
    </subcellularLocation>
</comment>
<evidence type="ECO:0000259" key="10">
    <source>
        <dbReference type="Pfam" id="PF04290"/>
    </source>
</evidence>
<comment type="similarity">
    <text evidence="8 9">Belongs to the TRAP transporter small permease family.</text>
</comment>
<evidence type="ECO:0000313" key="12">
    <source>
        <dbReference type="Proteomes" id="UP000053586"/>
    </source>
</evidence>
<dbReference type="eggNOG" id="COG4665">
    <property type="taxonomic scope" value="Bacteria"/>
</dbReference>
<evidence type="ECO:0000256" key="6">
    <source>
        <dbReference type="ARBA" id="ARBA00022989"/>
    </source>
</evidence>
<keyword evidence="5 9" id="KW-0812">Transmembrane</keyword>
<gene>
    <name evidence="11" type="ORF">GPUN_2494</name>
</gene>
<keyword evidence="4 9" id="KW-0997">Cell inner membrane</keyword>
<dbReference type="InterPro" id="IPR055348">
    <property type="entry name" value="DctQ"/>
</dbReference>
<dbReference type="PANTHER" id="PTHR35011">
    <property type="entry name" value="2,3-DIKETO-L-GULONATE TRAP TRANSPORTER SMALL PERMEASE PROTEIN YIAM"/>
    <property type="match status" value="1"/>
</dbReference>
<feature type="transmembrane region" description="Helical" evidence="9">
    <location>
        <begin position="51"/>
        <end position="67"/>
    </location>
</feature>
<evidence type="ECO:0000256" key="7">
    <source>
        <dbReference type="ARBA" id="ARBA00023136"/>
    </source>
</evidence>
<feature type="transmembrane region" description="Helical" evidence="9">
    <location>
        <begin position="17"/>
        <end position="39"/>
    </location>
</feature>
<protein>
    <recommendedName>
        <fullName evidence="9">TRAP transporter small permease protein</fullName>
    </recommendedName>
</protein>
<dbReference type="InterPro" id="IPR007387">
    <property type="entry name" value="TRAP_DctQ"/>
</dbReference>
<comment type="function">
    <text evidence="9">Part of the tripartite ATP-independent periplasmic (TRAP) transport system.</text>
</comment>
<evidence type="ECO:0000256" key="4">
    <source>
        <dbReference type="ARBA" id="ARBA00022519"/>
    </source>
</evidence>
<evidence type="ECO:0000256" key="2">
    <source>
        <dbReference type="ARBA" id="ARBA00022448"/>
    </source>
</evidence>
<keyword evidence="2 9" id="KW-0813">Transport</keyword>
<keyword evidence="6 9" id="KW-1133">Transmembrane helix</keyword>
<keyword evidence="12" id="KW-1185">Reference proteome</keyword>
<keyword evidence="3" id="KW-1003">Cell membrane</keyword>
<dbReference type="Proteomes" id="UP000053586">
    <property type="component" value="Unassembled WGS sequence"/>
</dbReference>
<dbReference type="GO" id="GO:0005886">
    <property type="term" value="C:plasma membrane"/>
    <property type="evidence" value="ECO:0007669"/>
    <property type="project" value="UniProtKB-SubCell"/>
</dbReference>
<proteinExistence type="inferred from homology"/>
<feature type="transmembrane region" description="Helical" evidence="9">
    <location>
        <begin position="88"/>
        <end position="109"/>
    </location>
</feature>
<evidence type="ECO:0000256" key="9">
    <source>
        <dbReference type="RuleBase" id="RU369079"/>
    </source>
</evidence>
<feature type="domain" description="Tripartite ATP-independent periplasmic transporters DctQ component" evidence="10">
    <location>
        <begin position="25"/>
        <end position="157"/>
    </location>
</feature>
<feature type="transmembrane region" description="Helical" evidence="9">
    <location>
        <begin position="129"/>
        <end position="146"/>
    </location>
</feature>
<sequence length="170" mass="19135">MSIVQVVDKISEVAGKLAAWLFVLIALSISYEVVVRYFFNRPTIWVDEVSTIAQVWATYLGAAYILKRRKLIVVELVFHDTMTLTRKISESFALLVIVCVCLIAVRYGYSEWLDKTLKGATSASFLATPKWATLSCIWIGFGLLCLQSIVELWRIWTVGIPDSEKSLGAH</sequence>
<evidence type="ECO:0000256" key="8">
    <source>
        <dbReference type="ARBA" id="ARBA00038436"/>
    </source>
</evidence>
<dbReference type="GO" id="GO:0022857">
    <property type="term" value="F:transmembrane transporter activity"/>
    <property type="evidence" value="ECO:0007669"/>
    <property type="project" value="UniProtKB-UniRule"/>
</dbReference>
<reference evidence="11 12" key="2">
    <citation type="journal article" date="2017" name="Antonie Van Leeuwenhoek">
        <title>Rhizobium rhizosphaerae sp. nov., a novel species isolated from rice rhizosphere.</title>
        <authorList>
            <person name="Zhao J.J."/>
            <person name="Zhang J."/>
            <person name="Zhang R.J."/>
            <person name="Zhang C.W."/>
            <person name="Yin H.Q."/>
            <person name="Zhang X.X."/>
        </authorList>
    </citation>
    <scope>NUCLEOTIDE SEQUENCE [LARGE SCALE GENOMIC DNA]</scope>
    <source>
        <strain evidence="11 12">ACAM 611</strain>
    </source>
</reference>